<accession>A0A1I5Z396</accession>
<dbReference type="InterPro" id="IPR007184">
    <property type="entry name" value="Mannoside_phosphorylase"/>
</dbReference>
<gene>
    <name evidence="4" type="ORF">SAMN05444277_11625</name>
</gene>
<protein>
    <submittedName>
        <fullName evidence="4">Predicted glycosyl hydrolase, GH43/DUF377 family</fullName>
    </submittedName>
</protein>
<dbReference type="Proteomes" id="UP000199031">
    <property type="component" value="Unassembled WGS sequence"/>
</dbReference>
<dbReference type="InterPro" id="IPR023296">
    <property type="entry name" value="Glyco_hydro_beta-prop_sf"/>
</dbReference>
<evidence type="ECO:0000313" key="4">
    <source>
        <dbReference type="EMBL" id="SFQ50943.1"/>
    </source>
</evidence>
<evidence type="ECO:0000313" key="5">
    <source>
        <dbReference type="Proteomes" id="UP000199031"/>
    </source>
</evidence>
<dbReference type="GO" id="GO:0016787">
    <property type="term" value="F:hydrolase activity"/>
    <property type="evidence" value="ECO:0007669"/>
    <property type="project" value="UniProtKB-KW"/>
</dbReference>
<dbReference type="STRING" id="1465490.SAMN05444277_11625"/>
<dbReference type="GO" id="GO:0016757">
    <property type="term" value="F:glycosyltransferase activity"/>
    <property type="evidence" value="ECO:0007669"/>
    <property type="project" value="UniProtKB-KW"/>
</dbReference>
<dbReference type="Gene3D" id="2.115.10.20">
    <property type="entry name" value="Glycosyl hydrolase domain, family 43"/>
    <property type="match status" value="1"/>
</dbReference>
<dbReference type="EMBL" id="FOXQ01000016">
    <property type="protein sequence ID" value="SFQ50943.1"/>
    <property type="molecule type" value="Genomic_DNA"/>
</dbReference>
<keyword evidence="5" id="KW-1185">Reference proteome</keyword>
<dbReference type="Pfam" id="PF04041">
    <property type="entry name" value="Glyco_hydro_130"/>
    <property type="match status" value="1"/>
</dbReference>
<dbReference type="PANTHER" id="PTHR34106">
    <property type="entry name" value="GLYCOSIDASE"/>
    <property type="match status" value="1"/>
</dbReference>
<evidence type="ECO:0000256" key="2">
    <source>
        <dbReference type="ARBA" id="ARBA00022679"/>
    </source>
</evidence>
<evidence type="ECO:0000256" key="1">
    <source>
        <dbReference type="ARBA" id="ARBA00022676"/>
    </source>
</evidence>
<organism evidence="4 5">
    <name type="scientific">Parafilimonas terrae</name>
    <dbReference type="NCBI Taxonomy" id="1465490"/>
    <lineage>
        <taxon>Bacteria</taxon>
        <taxon>Pseudomonadati</taxon>
        <taxon>Bacteroidota</taxon>
        <taxon>Chitinophagia</taxon>
        <taxon>Chitinophagales</taxon>
        <taxon>Chitinophagaceae</taxon>
        <taxon>Parafilimonas</taxon>
    </lineage>
</organism>
<reference evidence="4 5" key="1">
    <citation type="submission" date="2016-10" db="EMBL/GenBank/DDBJ databases">
        <authorList>
            <person name="de Groot N.N."/>
        </authorList>
    </citation>
    <scope>NUCLEOTIDE SEQUENCE [LARGE SCALE GENOMIC DNA]</scope>
    <source>
        <strain evidence="4 5">DSM 28286</strain>
    </source>
</reference>
<comment type="similarity">
    <text evidence="3">Belongs to the glycosyl hydrolase 130 family.</text>
</comment>
<keyword evidence="4" id="KW-0378">Hydrolase</keyword>
<dbReference type="PROSITE" id="PS51257">
    <property type="entry name" value="PROKAR_LIPOPROTEIN"/>
    <property type="match status" value="1"/>
</dbReference>
<proteinExistence type="inferred from homology"/>
<dbReference type="RefSeq" id="WP_218148568.1">
    <property type="nucleotide sequence ID" value="NZ_FOXQ01000016.1"/>
</dbReference>
<keyword evidence="2" id="KW-0808">Transferase</keyword>
<dbReference type="PANTHER" id="PTHR34106:SF5">
    <property type="entry name" value="GLYCOSIDASE"/>
    <property type="match status" value="1"/>
</dbReference>
<name>A0A1I5Z396_9BACT</name>
<dbReference type="SUPFAM" id="SSF75005">
    <property type="entry name" value="Arabinanase/levansucrase/invertase"/>
    <property type="match status" value="1"/>
</dbReference>
<dbReference type="AlphaFoldDB" id="A0A1I5Z396"/>
<evidence type="ECO:0000256" key="3">
    <source>
        <dbReference type="ARBA" id="ARBA00024356"/>
    </source>
</evidence>
<sequence length="380" mass="43035">MISFIRKMARYMLPATVLFTACNSNKQKNEPTEVIDSTWLLPFNKLDSVNPVMQPGDRVFNCPIQQKPVKWEAKNVFNPAVAVRNDTLFMLYRAQDSAGCSRIGLAKSVDGVHFLRNDAPVLYPENDAYKKYEWPGGCEDPRLAEDSSGTYYITYTAYDGKVARLMIATSTDLVHWVKHGPVFSDSLYKNIWSKSGSIVSDYRNNKIIASKINGLYYMYWGDKYIWTATSTDLIHWTPLEQMPDNNLDSVYAGNNISTLQVAVPVRKHTFDCDLVESGPPAMLTSKGILLIYNSRNIPSIGDTSLPEGTYTVSQVLLDKNNPSKIINRMDTYFLKPEQPYEFSGEVNNVCFAEGLAFYKNNWWLYYGTADSKIAVAQKKN</sequence>
<keyword evidence="1" id="KW-0328">Glycosyltransferase</keyword>
<dbReference type="CDD" id="cd18610">
    <property type="entry name" value="GH130_BT3780-like"/>
    <property type="match status" value="1"/>
</dbReference>
<dbReference type="PIRSF" id="PIRSF016202">
    <property type="entry name" value="PH1107"/>
    <property type="match status" value="1"/>
</dbReference>